<accession>A0A6I4IK38</accession>
<dbReference type="EMBL" id="WQLW01000002">
    <property type="protein sequence ID" value="MVO08529.1"/>
    <property type="molecule type" value="Genomic_DNA"/>
</dbReference>
<evidence type="ECO:0000313" key="1">
    <source>
        <dbReference type="EMBL" id="MVO08529.1"/>
    </source>
</evidence>
<reference evidence="2" key="1">
    <citation type="submission" date="2019-05" db="EMBL/GenBank/DDBJ databases">
        <title>Flavobacterium profundi sp. nov., isolated from a deep-sea seamount.</title>
        <authorList>
            <person name="Zhang D.-C."/>
        </authorList>
    </citation>
    <scope>NUCLEOTIDE SEQUENCE [LARGE SCALE GENOMIC DNA]</scope>
    <source>
        <strain evidence="2">TP390</strain>
    </source>
</reference>
<dbReference type="OrthoDB" id="639967at2"/>
<name>A0A6I4IK38_9FLAO</name>
<comment type="caution">
    <text evidence="1">The sequence shown here is derived from an EMBL/GenBank/DDBJ whole genome shotgun (WGS) entry which is preliminary data.</text>
</comment>
<dbReference type="AlphaFoldDB" id="A0A6I4IK38"/>
<organism evidence="1 2">
    <name type="scientific">Flavobacterium profundi</name>
    <dbReference type="NCBI Taxonomy" id="1774945"/>
    <lineage>
        <taxon>Bacteria</taxon>
        <taxon>Pseudomonadati</taxon>
        <taxon>Bacteroidota</taxon>
        <taxon>Flavobacteriia</taxon>
        <taxon>Flavobacteriales</taxon>
        <taxon>Flavobacteriaceae</taxon>
        <taxon>Flavobacterium</taxon>
    </lineage>
</organism>
<keyword evidence="2" id="KW-1185">Reference proteome</keyword>
<dbReference type="RefSeq" id="WP_140996914.1">
    <property type="nucleotide sequence ID" value="NZ_VDCZ01000002.1"/>
</dbReference>
<proteinExistence type="predicted"/>
<sequence>MKKFLVFIVLLINNFYSFSCGFYPYGEEIRMYFLNPSHFNCSTFNGFHYSSKSFSLEYPYAKNEIAPNDQLWFDYCLGKVPIQAIEDAVYTIPIELFNESNQNRMIQFLYESKDLEAINYLKFAKSCEAGNMYLNDPWERNAVFEKDKMINKINEAIFFSNNVKNKELAFRYQFLAIRLAFYAGERTKVISIFESLPQINKPTILDYWCLYFRTLVEENKALQSFCAAQVFANAPEKRFAIHDNFDKSIALESILKYAKNNEEKANVYALAAMKKVDKSLDYIKKAFELNSNAIFNTFILLREINKIEDWVFTPYYTTFFPSLEKNPFQWDDNLIFSYSILEKRMQSDRLYAKEVLQFLNSLPFNNPQIEVCKAHLAFISKEYQECNEIIANVEHQIQKDEKLTSELQLIKALNEIVNQKSGNAIISKNIQEILLQNKDNDRFLFAIARELEFLGNTTDAAFLFSKINYDSNFEEGYYNGSFLTWKSRAHKKGSYGDYFYDYFGYLDIIYTPQQLEAIIKTASENNANSIFINWMKDRIIKEMPKLYDLLGTKYIRQNNLEKALACFQKIDERYWITNYSLWGDDYLAYDKIFDKNPFFTFKNTPEFITEKEDFYLTKKTVTEKLIYYLEKANNPNESERDFYYFIVANCYKNMMKYGNVWMMRRFGTSSYDVAPFPEDEAEFQNGYLSKKYYKLASKYSNSEKFKALCLWLAEDYKQLKIEFENEYYDLSDRNCTAFEDYFNSRK</sequence>
<dbReference type="Proteomes" id="UP000431264">
    <property type="component" value="Unassembled WGS sequence"/>
</dbReference>
<gene>
    <name evidence="1" type="ORF">GOQ30_05040</name>
</gene>
<protein>
    <submittedName>
        <fullName evidence="1">Uncharacterized protein</fullName>
    </submittedName>
</protein>
<evidence type="ECO:0000313" key="2">
    <source>
        <dbReference type="Proteomes" id="UP000431264"/>
    </source>
</evidence>